<organism evidence="1 2">
    <name type="scientific">Roseibium limicola</name>
    <dbReference type="NCBI Taxonomy" id="2816037"/>
    <lineage>
        <taxon>Bacteria</taxon>
        <taxon>Pseudomonadati</taxon>
        <taxon>Pseudomonadota</taxon>
        <taxon>Alphaproteobacteria</taxon>
        <taxon>Hyphomicrobiales</taxon>
        <taxon>Stappiaceae</taxon>
        <taxon>Roseibium</taxon>
    </lineage>
</organism>
<dbReference type="GO" id="GO:0030638">
    <property type="term" value="P:polyketide metabolic process"/>
    <property type="evidence" value="ECO:0007669"/>
    <property type="project" value="InterPro"/>
</dbReference>
<proteinExistence type="predicted"/>
<name>A0A939EQ85_9HYPH</name>
<comment type="caution">
    <text evidence="1">The sequence shown here is derived from an EMBL/GenBank/DDBJ whole genome shotgun (WGS) entry which is preliminary data.</text>
</comment>
<keyword evidence="2" id="KW-1185">Reference proteome</keyword>
<protein>
    <submittedName>
        <fullName evidence="1">Ester cyclase</fullName>
    </submittedName>
</protein>
<reference evidence="1" key="1">
    <citation type="submission" date="2021-03" db="EMBL/GenBank/DDBJ databases">
        <title>Roseibium sp. CAU 1637 isolated from Incheon.</title>
        <authorList>
            <person name="Kim W."/>
        </authorList>
    </citation>
    <scope>NUCLEOTIDE SEQUENCE</scope>
    <source>
        <strain evidence="1">CAU 1637</strain>
    </source>
</reference>
<dbReference type="PANTHER" id="PTHR38436:SF1">
    <property type="entry name" value="ESTER CYCLASE"/>
    <property type="match status" value="1"/>
</dbReference>
<sequence length="129" mass="14675">MTPNENLAERYRAYIDCLNKQDWDNLGSVVHEDVHYNGTRVGLTGYRQMLVGDFEAIPDLSFNIDFLVCEPPRIAARLLFGCTPKAMLFGLPVNGRKVNFSENVFYTFREGRVVDVWSVIDKAAIEAQL</sequence>
<dbReference type="Pfam" id="PF07366">
    <property type="entry name" value="SnoaL"/>
    <property type="match status" value="1"/>
</dbReference>
<dbReference type="EMBL" id="JAFLNF010000004">
    <property type="protein sequence ID" value="MBO0345961.1"/>
    <property type="molecule type" value="Genomic_DNA"/>
</dbReference>
<evidence type="ECO:0000313" key="1">
    <source>
        <dbReference type="EMBL" id="MBO0345961.1"/>
    </source>
</evidence>
<dbReference type="RefSeq" id="WP_206940970.1">
    <property type="nucleotide sequence ID" value="NZ_JAFLNF010000004.1"/>
</dbReference>
<evidence type="ECO:0000313" key="2">
    <source>
        <dbReference type="Proteomes" id="UP000664779"/>
    </source>
</evidence>
<dbReference type="SUPFAM" id="SSF54427">
    <property type="entry name" value="NTF2-like"/>
    <property type="match status" value="1"/>
</dbReference>
<dbReference type="InterPro" id="IPR032710">
    <property type="entry name" value="NTF2-like_dom_sf"/>
</dbReference>
<dbReference type="PANTHER" id="PTHR38436">
    <property type="entry name" value="POLYKETIDE CYCLASE SNOAL-LIKE DOMAIN"/>
    <property type="match status" value="1"/>
</dbReference>
<accession>A0A939EQ85</accession>
<dbReference type="Gene3D" id="3.10.450.50">
    <property type="match status" value="1"/>
</dbReference>
<dbReference type="Proteomes" id="UP000664779">
    <property type="component" value="Unassembled WGS sequence"/>
</dbReference>
<gene>
    <name evidence="1" type="ORF">J0X15_12075</name>
</gene>
<dbReference type="AlphaFoldDB" id="A0A939EQ85"/>
<dbReference type="InterPro" id="IPR009959">
    <property type="entry name" value="Cyclase_SnoaL-like"/>
</dbReference>